<evidence type="ECO:0000313" key="5">
    <source>
        <dbReference type="Proteomes" id="UP000269001"/>
    </source>
</evidence>
<dbReference type="PROSITE" id="PS51462">
    <property type="entry name" value="NUDIX"/>
    <property type="match status" value="1"/>
</dbReference>
<comment type="cofactor">
    <cofactor evidence="1">
        <name>Mg(2+)</name>
        <dbReference type="ChEBI" id="CHEBI:18420"/>
    </cofactor>
</comment>
<evidence type="ECO:0000256" key="1">
    <source>
        <dbReference type="ARBA" id="ARBA00001946"/>
    </source>
</evidence>
<evidence type="ECO:0000313" key="4">
    <source>
        <dbReference type="EMBL" id="RKG35687.1"/>
    </source>
</evidence>
<organism evidence="4 5">
    <name type="scientific">Acinetobacter guerrae</name>
    <dbReference type="NCBI Taxonomy" id="1843371"/>
    <lineage>
        <taxon>Bacteria</taxon>
        <taxon>Pseudomonadati</taxon>
        <taxon>Pseudomonadota</taxon>
        <taxon>Gammaproteobacteria</taxon>
        <taxon>Moraxellales</taxon>
        <taxon>Moraxellaceae</taxon>
        <taxon>Acinetobacter</taxon>
    </lineage>
</organism>
<protein>
    <submittedName>
        <fullName evidence="4">NUDIX domain-containing protein</fullName>
    </submittedName>
</protein>
<feature type="domain" description="Nudix hydrolase" evidence="3">
    <location>
        <begin position="1"/>
        <end position="131"/>
    </location>
</feature>
<sequence length="139" mass="16469">MIKKVVPILIRRKAQTLEILAFRHPLAGMQLVKGSIEPNETYENAAIRELFEESGLIARDNPKFIGSLVLKSTQQDWFFYYCEIDQTAPDTWTYFCLDDGGLTFEFFWYSMHEEPSEDWHEIFKEALTFLRTFFDTHKK</sequence>
<dbReference type="AlphaFoldDB" id="A0A3A8EL98"/>
<dbReference type="PROSITE" id="PS00893">
    <property type="entry name" value="NUDIX_BOX"/>
    <property type="match status" value="1"/>
</dbReference>
<dbReference type="RefSeq" id="WP_120368881.1">
    <property type="nucleotide sequence ID" value="NZ_RAXU01000002.1"/>
</dbReference>
<evidence type="ECO:0000259" key="3">
    <source>
        <dbReference type="PROSITE" id="PS51462"/>
    </source>
</evidence>
<dbReference type="InterPro" id="IPR020084">
    <property type="entry name" value="NUDIX_hydrolase_CS"/>
</dbReference>
<keyword evidence="2" id="KW-0378">Hydrolase</keyword>
<reference evidence="4 5" key="1">
    <citation type="submission" date="2018-09" db="EMBL/GenBank/DDBJ databases">
        <title>The draft genome of Acinetobacter spp. strains.</title>
        <authorList>
            <person name="Qin J."/>
            <person name="Feng Y."/>
            <person name="Zong Z."/>
        </authorList>
    </citation>
    <scope>NUCLEOTIDE SEQUENCE [LARGE SCALE GENOMIC DNA]</scope>
    <source>
        <strain evidence="4 5">WCHAc060096</strain>
    </source>
</reference>
<dbReference type="GO" id="GO:0016787">
    <property type="term" value="F:hydrolase activity"/>
    <property type="evidence" value="ECO:0007669"/>
    <property type="project" value="UniProtKB-KW"/>
</dbReference>
<name>A0A3A8EL98_9GAMM</name>
<dbReference type="Proteomes" id="UP000269001">
    <property type="component" value="Unassembled WGS sequence"/>
</dbReference>
<dbReference type="Pfam" id="PF00293">
    <property type="entry name" value="NUDIX"/>
    <property type="match status" value="1"/>
</dbReference>
<dbReference type="InterPro" id="IPR015797">
    <property type="entry name" value="NUDIX_hydrolase-like_dom_sf"/>
</dbReference>
<comment type="caution">
    <text evidence="4">The sequence shown here is derived from an EMBL/GenBank/DDBJ whole genome shotgun (WGS) entry which is preliminary data.</text>
</comment>
<dbReference type="SUPFAM" id="SSF55811">
    <property type="entry name" value="Nudix"/>
    <property type="match status" value="1"/>
</dbReference>
<dbReference type="Gene3D" id="3.90.79.10">
    <property type="entry name" value="Nucleoside Triphosphate Pyrophosphohydrolase"/>
    <property type="match status" value="1"/>
</dbReference>
<gene>
    <name evidence="4" type="ORF">D7V21_02100</name>
</gene>
<dbReference type="CDD" id="cd04663">
    <property type="entry name" value="NUDIX_Hydrolase"/>
    <property type="match status" value="1"/>
</dbReference>
<proteinExistence type="predicted"/>
<accession>A0A3A8EL98</accession>
<dbReference type="InterPro" id="IPR000086">
    <property type="entry name" value="NUDIX_hydrolase_dom"/>
</dbReference>
<evidence type="ECO:0000256" key="2">
    <source>
        <dbReference type="ARBA" id="ARBA00022801"/>
    </source>
</evidence>
<dbReference type="EMBL" id="RAXU01000002">
    <property type="protein sequence ID" value="RKG35687.1"/>
    <property type="molecule type" value="Genomic_DNA"/>
</dbReference>
<keyword evidence="5" id="KW-1185">Reference proteome</keyword>